<name>A0ABS8ZTF1_9PSEU</name>
<reference evidence="2 3" key="1">
    <citation type="submission" date="2021-12" db="EMBL/GenBank/DDBJ databases">
        <title>Genome sequence of Kibdelosporangium philippinense ATCC 49844.</title>
        <authorList>
            <person name="Fedorov E.A."/>
            <person name="Omeragic M."/>
            <person name="Shalygina K.F."/>
            <person name="Maclea K.S."/>
        </authorList>
    </citation>
    <scope>NUCLEOTIDE SEQUENCE [LARGE SCALE GENOMIC DNA]</scope>
    <source>
        <strain evidence="2 3">ATCC 49844</strain>
    </source>
</reference>
<dbReference type="RefSeq" id="WP_233731830.1">
    <property type="nucleotide sequence ID" value="NZ_JAJVCN010000004.1"/>
</dbReference>
<feature type="transmembrane region" description="Helical" evidence="1">
    <location>
        <begin position="108"/>
        <end position="128"/>
    </location>
</feature>
<feature type="transmembrane region" description="Helical" evidence="1">
    <location>
        <begin position="82"/>
        <end position="102"/>
    </location>
</feature>
<evidence type="ECO:0000256" key="1">
    <source>
        <dbReference type="SAM" id="Phobius"/>
    </source>
</evidence>
<evidence type="ECO:0000313" key="2">
    <source>
        <dbReference type="EMBL" id="MCE7010270.1"/>
    </source>
</evidence>
<sequence>MIRVLLLSRGIPLVILAAALIAGVSAVIGSHVIDIEFSPVNPNRIPVAELCAIVSATITAVLMRPRFWEWDRGSIGMRARVIAVVSSAVGITLPMACVLVLVPGLPDFVPWVWVLTNAFVLVAVVQVLAPFIGALSAGVTAVLLWLSFGLLHNVKPDLAWLLPTSSYAERTPDWLAAGILIVLALLVHARTLGRAR</sequence>
<protein>
    <recommendedName>
        <fullName evidence="4">ABC transporter permease</fullName>
    </recommendedName>
</protein>
<feature type="transmembrane region" description="Helical" evidence="1">
    <location>
        <begin position="135"/>
        <end position="154"/>
    </location>
</feature>
<keyword evidence="1" id="KW-0812">Transmembrane</keyword>
<feature type="transmembrane region" description="Helical" evidence="1">
    <location>
        <begin position="45"/>
        <end position="62"/>
    </location>
</feature>
<keyword evidence="3" id="KW-1185">Reference proteome</keyword>
<evidence type="ECO:0008006" key="4">
    <source>
        <dbReference type="Google" id="ProtNLM"/>
    </source>
</evidence>
<evidence type="ECO:0000313" key="3">
    <source>
        <dbReference type="Proteomes" id="UP001521150"/>
    </source>
</evidence>
<comment type="caution">
    <text evidence="2">The sequence shown here is derived from an EMBL/GenBank/DDBJ whole genome shotgun (WGS) entry which is preliminary data.</text>
</comment>
<feature type="transmembrane region" description="Helical" evidence="1">
    <location>
        <begin position="12"/>
        <end position="33"/>
    </location>
</feature>
<gene>
    <name evidence="2" type="ORF">LWC34_46820</name>
</gene>
<keyword evidence="1" id="KW-0472">Membrane</keyword>
<keyword evidence="1" id="KW-1133">Transmembrane helix</keyword>
<proteinExistence type="predicted"/>
<dbReference type="EMBL" id="JAJVCN010000004">
    <property type="protein sequence ID" value="MCE7010270.1"/>
    <property type="molecule type" value="Genomic_DNA"/>
</dbReference>
<accession>A0ABS8ZTF1</accession>
<organism evidence="2 3">
    <name type="scientific">Kibdelosporangium philippinense</name>
    <dbReference type="NCBI Taxonomy" id="211113"/>
    <lineage>
        <taxon>Bacteria</taxon>
        <taxon>Bacillati</taxon>
        <taxon>Actinomycetota</taxon>
        <taxon>Actinomycetes</taxon>
        <taxon>Pseudonocardiales</taxon>
        <taxon>Pseudonocardiaceae</taxon>
        <taxon>Kibdelosporangium</taxon>
    </lineage>
</organism>
<dbReference type="Proteomes" id="UP001521150">
    <property type="component" value="Unassembled WGS sequence"/>
</dbReference>
<feature type="transmembrane region" description="Helical" evidence="1">
    <location>
        <begin position="174"/>
        <end position="193"/>
    </location>
</feature>